<feature type="region of interest" description="Disordered" evidence="1">
    <location>
        <begin position="1"/>
        <end position="21"/>
    </location>
</feature>
<feature type="compositionally biased region" description="Polar residues" evidence="1">
    <location>
        <begin position="37"/>
        <end position="50"/>
    </location>
</feature>
<keyword evidence="2" id="KW-0812">Transmembrane</keyword>
<evidence type="ECO:0000256" key="1">
    <source>
        <dbReference type="SAM" id="MobiDB-lite"/>
    </source>
</evidence>
<dbReference type="PANTHER" id="PTHR38937">
    <property type="entry name" value="MEMBRANE PROTEIN OF ER BODY-LIKE PROTEIN"/>
    <property type="match status" value="1"/>
</dbReference>
<accession>A0AAP0DK44</accession>
<keyword evidence="2" id="KW-0472">Membrane</keyword>
<feature type="transmembrane region" description="Helical" evidence="2">
    <location>
        <begin position="642"/>
        <end position="662"/>
    </location>
</feature>
<feature type="region of interest" description="Disordered" evidence="1">
    <location>
        <begin position="146"/>
        <end position="176"/>
    </location>
</feature>
<sequence length="808" mass="89531">MENTEVVEHPWNQETEDEELEEGLVARRKNYNFSTTINGDSNAASVGVTSSRDHNHQQDEEEEQQQVVKDFIQQNDIKVDEEDHISEFCVYYDQDKGIWKCQICSWDNQGRTCLAHHNQHPRWHSAKTIYETKGITKSHVSENTDITNNNQENGNGTHSVIRKPNGEHKKDEMPFEGVESVTSYIDNKTEIGDIEVVKADDEEITEYDVEKLIRKQDTHDLFCPNCNSCITKRVILRKRKRRVPVSGEDPKRSKPQTPASSELNVVLEDISDNQALNGVNSRLDDHQREPDVFRCLSCFSIFMPTGNGFKLFRMLGNKSNEDDEHSQKEVPVKKSWFSNFLRSEKVEHNGANSYASNSTTDLQKAQLQSDKVIRESNGMMETDSTLAGTQEQLLTSYNIEKESNNKSEYPGMFVVKPPLTNDMDPSHPTGNSISPLQHDGLKLFVPPNVGSLIIDNSQMTQELDITVQTNSPGLDETGRSNLSISPPASKLGQLKLGNQMDIDSVQSTDVTQEVSQHTIQKNAGIHLEEPLEVNKDILTDKKINLLANVNNIERIKGNETIITIESKQVDASAFQTPPESLGATGTPALQQAAEQGGVSMATGSGRSLDIIKSIVYGGLIELITSLSVVSSAAGADAATLNVLAMGLANIFGGLFVISHDLWNLKSERTRKTEDRYQQLLGQRADFPLHMAVSLLSYLIFGILPPMVYGFSFQESNDKDLKLLMVAAASVGCIMILAAGKTYVKSHPRKSYFKTIGYHVVLGFMVSGVSYLSGGLIMKLLAKIGVFHEGSVENLVVHGASSNPTIAAF</sequence>
<evidence type="ECO:0008006" key="5">
    <source>
        <dbReference type="Google" id="ProtNLM"/>
    </source>
</evidence>
<evidence type="ECO:0000256" key="2">
    <source>
        <dbReference type="SAM" id="Phobius"/>
    </source>
</evidence>
<keyword evidence="2" id="KW-1133">Transmembrane helix</keyword>
<feature type="transmembrane region" description="Helical" evidence="2">
    <location>
        <begin position="688"/>
        <end position="710"/>
    </location>
</feature>
<gene>
    <name evidence="3" type="ORF">SSX86_006744</name>
</gene>
<feature type="region of interest" description="Disordered" evidence="1">
    <location>
        <begin position="240"/>
        <end position="260"/>
    </location>
</feature>
<feature type="transmembrane region" description="Helical" evidence="2">
    <location>
        <begin position="755"/>
        <end position="777"/>
    </location>
</feature>
<protein>
    <recommendedName>
        <fullName evidence="5">Membrane protein of ER body-like protein</fullName>
    </recommendedName>
</protein>
<dbReference type="EMBL" id="JBCNJP010000008">
    <property type="protein sequence ID" value="KAK9074147.1"/>
    <property type="molecule type" value="Genomic_DNA"/>
</dbReference>
<feature type="compositionally biased region" description="Basic and acidic residues" evidence="1">
    <location>
        <begin position="164"/>
        <end position="173"/>
    </location>
</feature>
<name>A0AAP0DK44_9ASTR</name>
<proteinExistence type="predicted"/>
<comment type="caution">
    <text evidence="3">The sequence shown here is derived from an EMBL/GenBank/DDBJ whole genome shotgun (WGS) entry which is preliminary data.</text>
</comment>
<keyword evidence="4" id="KW-1185">Reference proteome</keyword>
<feature type="transmembrane region" description="Helical" evidence="2">
    <location>
        <begin position="614"/>
        <end position="635"/>
    </location>
</feature>
<organism evidence="3 4">
    <name type="scientific">Deinandra increscens subsp. villosa</name>
    <dbReference type="NCBI Taxonomy" id="3103831"/>
    <lineage>
        <taxon>Eukaryota</taxon>
        <taxon>Viridiplantae</taxon>
        <taxon>Streptophyta</taxon>
        <taxon>Embryophyta</taxon>
        <taxon>Tracheophyta</taxon>
        <taxon>Spermatophyta</taxon>
        <taxon>Magnoliopsida</taxon>
        <taxon>eudicotyledons</taxon>
        <taxon>Gunneridae</taxon>
        <taxon>Pentapetalae</taxon>
        <taxon>asterids</taxon>
        <taxon>campanulids</taxon>
        <taxon>Asterales</taxon>
        <taxon>Asteraceae</taxon>
        <taxon>Asteroideae</taxon>
        <taxon>Heliantheae alliance</taxon>
        <taxon>Madieae</taxon>
        <taxon>Madiinae</taxon>
        <taxon>Deinandra</taxon>
    </lineage>
</organism>
<evidence type="ECO:0000313" key="3">
    <source>
        <dbReference type="EMBL" id="KAK9074147.1"/>
    </source>
</evidence>
<dbReference type="Proteomes" id="UP001408789">
    <property type="component" value="Unassembled WGS sequence"/>
</dbReference>
<dbReference type="AlphaFoldDB" id="A0AAP0DK44"/>
<reference evidence="3 4" key="1">
    <citation type="submission" date="2024-04" db="EMBL/GenBank/DDBJ databases">
        <title>The reference genome of an endangered Asteraceae, Deinandra increscens subsp. villosa, native to the Central Coast of California.</title>
        <authorList>
            <person name="Guilliams M."/>
            <person name="Hasenstab-Lehman K."/>
            <person name="Meyer R."/>
            <person name="Mcevoy S."/>
        </authorList>
    </citation>
    <scope>NUCLEOTIDE SEQUENCE [LARGE SCALE GENOMIC DNA]</scope>
    <source>
        <tissue evidence="3">Leaf</tissue>
    </source>
</reference>
<feature type="compositionally biased region" description="Polar residues" evidence="1">
    <location>
        <begin position="146"/>
        <end position="158"/>
    </location>
</feature>
<feature type="transmembrane region" description="Helical" evidence="2">
    <location>
        <begin position="722"/>
        <end position="743"/>
    </location>
</feature>
<dbReference type="InterPro" id="IPR052843">
    <property type="entry name" value="ER_body_metal_sequester"/>
</dbReference>
<evidence type="ECO:0000313" key="4">
    <source>
        <dbReference type="Proteomes" id="UP001408789"/>
    </source>
</evidence>
<feature type="region of interest" description="Disordered" evidence="1">
    <location>
        <begin position="37"/>
        <end position="65"/>
    </location>
</feature>
<dbReference type="PANTHER" id="PTHR38937:SF2">
    <property type="entry name" value="MEMBRANE PROTEIN OF ER BODY-LIKE PROTEIN ISOFORM X1"/>
    <property type="match status" value="1"/>
</dbReference>